<proteinExistence type="predicted"/>
<sequence length="472" mass="53401">MRKYTHPPQIDETAFGFVMDQGLARIVVAWLSDNGQKVHVRNAAPRFDLETPDGFIRCRRYIKNIVDWGRGHRLREIQGAFDFVYAQQERQKMGASHDVERDPFGCQSSPLTESDLDDQQTGSDACSTSSGSLEFDAEVRSYLGRWEKMNNITYLYGLDYAPERISLLCDQLVDTNRPSFNRSLFKDQIVGTPDEYGIQMLRDLHRNMAREVDVKAGVIRYLFPGINDISRHGLKVKYENSFKRERVLDPVPALSKIARPRPAITYGYSTDIPDSALSKARRWSRKRLSPRGGAIGECLDLAFPFLTVEVCGYGIPEVGDTTEYLAEYQCKGASVSCINIVSKLNDLMRQYPNGPVVSDASFSVVMGQLGTDIFVSWRNDDGTGYHIAPIAGYYLKAREDYIHFRRCIRNIINWGKGERLAQIQEALGLIIEQDENKKMRFSGNPGIERVRALVDGTTAQGSRRGIHKPMKS</sequence>
<protein>
    <recommendedName>
        <fullName evidence="2">DUF7924 domain-containing protein</fullName>
    </recommendedName>
</protein>
<feature type="region of interest" description="Disordered" evidence="1">
    <location>
        <begin position="94"/>
        <end position="129"/>
    </location>
</feature>
<feature type="domain" description="DUF7924" evidence="2">
    <location>
        <begin position="257"/>
        <end position="427"/>
    </location>
</feature>
<evidence type="ECO:0000313" key="4">
    <source>
        <dbReference type="Proteomes" id="UP001392437"/>
    </source>
</evidence>
<dbReference type="InterPro" id="IPR057684">
    <property type="entry name" value="DUF7924"/>
</dbReference>
<dbReference type="PANTHER" id="PTHR42470">
    <property type="entry name" value="VAST DOMAIN-CONTAINING PROTEIN"/>
    <property type="match status" value="1"/>
</dbReference>
<dbReference type="EMBL" id="JAQQWP010000008">
    <property type="protein sequence ID" value="KAK8105197.1"/>
    <property type="molecule type" value="Genomic_DNA"/>
</dbReference>
<dbReference type="AlphaFoldDB" id="A0AAW0QGN8"/>
<dbReference type="Proteomes" id="UP001392437">
    <property type="component" value="Unassembled WGS sequence"/>
</dbReference>
<feature type="compositionally biased region" description="Polar residues" evidence="1">
    <location>
        <begin position="119"/>
        <end position="129"/>
    </location>
</feature>
<reference evidence="3 4" key="1">
    <citation type="submission" date="2023-01" db="EMBL/GenBank/DDBJ databases">
        <title>Analysis of 21 Apiospora genomes using comparative genomics revels a genus with tremendous synthesis potential of carbohydrate active enzymes and secondary metabolites.</title>
        <authorList>
            <person name="Sorensen T."/>
        </authorList>
    </citation>
    <scope>NUCLEOTIDE SEQUENCE [LARGE SCALE GENOMIC DNA]</scope>
    <source>
        <strain evidence="3 4">CBS 117206</strain>
    </source>
</reference>
<dbReference type="Pfam" id="PF25545">
    <property type="entry name" value="DUF7924"/>
    <property type="match status" value="1"/>
</dbReference>
<evidence type="ECO:0000256" key="1">
    <source>
        <dbReference type="SAM" id="MobiDB-lite"/>
    </source>
</evidence>
<gene>
    <name evidence="3" type="ORF">PG999_008556</name>
</gene>
<comment type="caution">
    <text evidence="3">The sequence shown here is derived from an EMBL/GenBank/DDBJ whole genome shotgun (WGS) entry which is preliminary data.</text>
</comment>
<evidence type="ECO:0000313" key="3">
    <source>
        <dbReference type="EMBL" id="KAK8105197.1"/>
    </source>
</evidence>
<dbReference type="PANTHER" id="PTHR42470:SF1">
    <property type="entry name" value="VAST DOMAIN-CONTAINING PROTEIN"/>
    <property type="match status" value="1"/>
</dbReference>
<organism evidence="3 4">
    <name type="scientific">Apiospora kogelbergensis</name>
    <dbReference type="NCBI Taxonomy" id="1337665"/>
    <lineage>
        <taxon>Eukaryota</taxon>
        <taxon>Fungi</taxon>
        <taxon>Dikarya</taxon>
        <taxon>Ascomycota</taxon>
        <taxon>Pezizomycotina</taxon>
        <taxon>Sordariomycetes</taxon>
        <taxon>Xylariomycetidae</taxon>
        <taxon>Amphisphaeriales</taxon>
        <taxon>Apiosporaceae</taxon>
        <taxon>Apiospora</taxon>
    </lineage>
</organism>
<accession>A0AAW0QGN8</accession>
<evidence type="ECO:0000259" key="2">
    <source>
        <dbReference type="Pfam" id="PF25545"/>
    </source>
</evidence>
<feature type="compositionally biased region" description="Basic and acidic residues" evidence="1">
    <location>
        <begin position="94"/>
        <end position="103"/>
    </location>
</feature>
<keyword evidence="4" id="KW-1185">Reference proteome</keyword>
<name>A0AAW0QGN8_9PEZI</name>